<protein>
    <submittedName>
        <fullName evidence="2">Uncharacterized protein</fullName>
    </submittedName>
</protein>
<proteinExistence type="predicted"/>
<feature type="transmembrane region" description="Helical" evidence="1">
    <location>
        <begin position="12"/>
        <end position="33"/>
    </location>
</feature>
<dbReference type="KEGG" id="ccos:Pan44_20400"/>
<keyword evidence="1" id="KW-0472">Membrane</keyword>
<dbReference type="AlphaFoldDB" id="A0A517SD14"/>
<accession>A0A517SD14</accession>
<evidence type="ECO:0000313" key="3">
    <source>
        <dbReference type="Proteomes" id="UP000315700"/>
    </source>
</evidence>
<reference evidence="2 3" key="1">
    <citation type="submission" date="2019-02" db="EMBL/GenBank/DDBJ databases">
        <title>Deep-cultivation of Planctomycetes and their phenomic and genomic characterization uncovers novel biology.</title>
        <authorList>
            <person name="Wiegand S."/>
            <person name="Jogler M."/>
            <person name="Boedeker C."/>
            <person name="Pinto D."/>
            <person name="Vollmers J."/>
            <person name="Rivas-Marin E."/>
            <person name="Kohn T."/>
            <person name="Peeters S.H."/>
            <person name="Heuer A."/>
            <person name="Rast P."/>
            <person name="Oberbeckmann S."/>
            <person name="Bunk B."/>
            <person name="Jeske O."/>
            <person name="Meyerdierks A."/>
            <person name="Storesund J.E."/>
            <person name="Kallscheuer N."/>
            <person name="Luecker S."/>
            <person name="Lage O.M."/>
            <person name="Pohl T."/>
            <person name="Merkel B.J."/>
            <person name="Hornburger P."/>
            <person name="Mueller R.-W."/>
            <person name="Bruemmer F."/>
            <person name="Labrenz M."/>
            <person name="Spormann A.M."/>
            <person name="Op den Camp H."/>
            <person name="Overmann J."/>
            <person name="Amann R."/>
            <person name="Jetten M.S.M."/>
            <person name="Mascher T."/>
            <person name="Medema M.H."/>
            <person name="Devos D.P."/>
            <person name="Kaster A.-K."/>
            <person name="Ovreas L."/>
            <person name="Rohde M."/>
            <person name="Galperin M.Y."/>
            <person name="Jogler C."/>
        </authorList>
    </citation>
    <scope>NUCLEOTIDE SEQUENCE [LARGE SCALE GENOMIC DNA]</scope>
    <source>
        <strain evidence="2 3">Pan44</strain>
    </source>
</reference>
<name>A0A517SD14_9PLAN</name>
<keyword evidence="3" id="KW-1185">Reference proteome</keyword>
<keyword evidence="1" id="KW-0812">Transmembrane</keyword>
<keyword evidence="1" id="KW-1133">Transmembrane helix</keyword>
<dbReference type="Proteomes" id="UP000315700">
    <property type="component" value="Chromosome"/>
</dbReference>
<feature type="transmembrane region" description="Helical" evidence="1">
    <location>
        <begin position="39"/>
        <end position="62"/>
    </location>
</feature>
<organism evidence="2 3">
    <name type="scientific">Caulifigura coniformis</name>
    <dbReference type="NCBI Taxonomy" id="2527983"/>
    <lineage>
        <taxon>Bacteria</taxon>
        <taxon>Pseudomonadati</taxon>
        <taxon>Planctomycetota</taxon>
        <taxon>Planctomycetia</taxon>
        <taxon>Planctomycetales</taxon>
        <taxon>Planctomycetaceae</taxon>
        <taxon>Caulifigura</taxon>
    </lineage>
</organism>
<dbReference type="EMBL" id="CP036271">
    <property type="protein sequence ID" value="QDT54013.1"/>
    <property type="molecule type" value="Genomic_DNA"/>
</dbReference>
<sequence length="137" mass="15037">MFSPEANAIRRGLTGVVLCLGAGGLTYHLASWYGTDDPITLAVAVILAELFLGACIFLGLFITTRISDTMVFGPVHEVQPQGAPTVWAPRQPAQMTPTDRKLQLYLRRVMYECDASKTAKTGERKRVLNEGPMLKRA</sequence>
<dbReference type="InParanoid" id="A0A517SD14"/>
<gene>
    <name evidence="2" type="ORF">Pan44_20400</name>
</gene>
<evidence type="ECO:0000313" key="2">
    <source>
        <dbReference type="EMBL" id="QDT54013.1"/>
    </source>
</evidence>
<evidence type="ECO:0000256" key="1">
    <source>
        <dbReference type="SAM" id="Phobius"/>
    </source>
</evidence>
<dbReference type="RefSeq" id="WP_145029699.1">
    <property type="nucleotide sequence ID" value="NZ_CP036271.1"/>
</dbReference>